<feature type="transmembrane region" description="Helical" evidence="1">
    <location>
        <begin position="12"/>
        <end position="38"/>
    </location>
</feature>
<feature type="transmembrane region" description="Helical" evidence="1">
    <location>
        <begin position="108"/>
        <end position="127"/>
    </location>
</feature>
<keyword evidence="1" id="KW-1133">Transmembrane helix</keyword>
<name>A0A511DPJ2_9PSEU</name>
<reference evidence="2 3" key="1">
    <citation type="submission" date="2019-07" db="EMBL/GenBank/DDBJ databases">
        <title>Whole genome shotgun sequence of Pseudonocardia sulfidoxydans NBRC 16205.</title>
        <authorList>
            <person name="Hosoyama A."/>
            <person name="Uohara A."/>
            <person name="Ohji S."/>
            <person name="Ichikawa N."/>
        </authorList>
    </citation>
    <scope>NUCLEOTIDE SEQUENCE [LARGE SCALE GENOMIC DNA]</scope>
    <source>
        <strain evidence="2 3">NBRC 16205</strain>
    </source>
</reference>
<protein>
    <submittedName>
        <fullName evidence="2">Uncharacterized protein</fullName>
    </submittedName>
</protein>
<sequence length="137" mass="13772">MSAAPLARPGSVTVVVVLVWISAILQIIVGVLLLIVAATVGTAQVDVSSGVIVAVGIFTLVIGLLTAAVASRLGKGGNGARIIVTVLEVLQIVGAITTLSVYGSTGAGSGSIGNIAIAVIILALLWNNRANEFFARR</sequence>
<gene>
    <name evidence="2" type="ORF">PSU4_56860</name>
</gene>
<feature type="transmembrane region" description="Helical" evidence="1">
    <location>
        <begin position="50"/>
        <end position="70"/>
    </location>
</feature>
<dbReference type="RefSeq" id="WP_147115311.1">
    <property type="nucleotide sequence ID" value="NZ_BJVJ01000108.1"/>
</dbReference>
<keyword evidence="1" id="KW-0472">Membrane</keyword>
<evidence type="ECO:0000313" key="3">
    <source>
        <dbReference type="Proteomes" id="UP000321685"/>
    </source>
</evidence>
<evidence type="ECO:0000313" key="2">
    <source>
        <dbReference type="EMBL" id="GEL26732.1"/>
    </source>
</evidence>
<dbReference type="EMBL" id="BJVJ01000108">
    <property type="protein sequence ID" value="GEL26732.1"/>
    <property type="molecule type" value="Genomic_DNA"/>
</dbReference>
<dbReference type="OrthoDB" id="4277223at2"/>
<comment type="caution">
    <text evidence="2">The sequence shown here is derived from an EMBL/GenBank/DDBJ whole genome shotgun (WGS) entry which is preliminary data.</text>
</comment>
<keyword evidence="1" id="KW-0812">Transmembrane</keyword>
<evidence type="ECO:0000256" key="1">
    <source>
        <dbReference type="SAM" id="Phobius"/>
    </source>
</evidence>
<proteinExistence type="predicted"/>
<accession>A0A511DPJ2</accession>
<dbReference type="Proteomes" id="UP000321685">
    <property type="component" value="Unassembled WGS sequence"/>
</dbReference>
<keyword evidence="3" id="KW-1185">Reference proteome</keyword>
<feature type="transmembrane region" description="Helical" evidence="1">
    <location>
        <begin position="82"/>
        <end position="102"/>
    </location>
</feature>
<dbReference type="AlphaFoldDB" id="A0A511DPJ2"/>
<organism evidence="2 3">
    <name type="scientific">Pseudonocardia sulfidoxydans NBRC 16205</name>
    <dbReference type="NCBI Taxonomy" id="1223511"/>
    <lineage>
        <taxon>Bacteria</taxon>
        <taxon>Bacillati</taxon>
        <taxon>Actinomycetota</taxon>
        <taxon>Actinomycetes</taxon>
        <taxon>Pseudonocardiales</taxon>
        <taxon>Pseudonocardiaceae</taxon>
        <taxon>Pseudonocardia</taxon>
    </lineage>
</organism>